<sequence length="344" mass="38589">MSAEKMKLENHIDKDALKTKNIDKQIFQIDLELSQTADPDERKKLEALRAIYVKRFRENKRRQFMKRLLLAPLIFLALIALYLFLSFNRDTADSQKSWAQSGSTVSEAVSSNSSSSAASASSKAQASDRLPAELIGTWTTGDYGGVILTISKDGIITKTQDNYVMSEEIIRYEELAPNVYRFYPASGSELASSLIFSGIGGTGTAGHPLRYATGIYINGDTVYPQLWSTIEEDFTYTVKTDIKMTRGQKKTASSYVDTTDLEKEQVQYWVLSVFASQNRLSNAQKNDYFVNVKLYNDQLVYASVRKKSAADERIALYRVNADGYLEQGTLEATDWAVVSTTYSE</sequence>
<evidence type="ECO:0000313" key="4">
    <source>
        <dbReference type="EMBL" id="RFU53422.1"/>
    </source>
</evidence>
<gene>
    <name evidence="2" type="ORF">DDV21_003480</name>
    <name evidence="3" type="ORF">DDV22_06030</name>
    <name evidence="4" type="ORF">DDV23_04285</name>
</gene>
<proteinExistence type="predicted"/>
<reference evidence="3 7" key="1">
    <citation type="submission" date="2018-08" db="EMBL/GenBank/DDBJ databases">
        <title>Draft genome of Streptococcus sp .nov. Z2.</title>
        <authorList>
            <person name="Tian Z."/>
        </authorList>
    </citation>
    <scope>NUCLEOTIDE SEQUENCE [LARGE SCALE GENOMIC DNA]</scope>
    <source>
        <strain evidence="3 7">Z2</strain>
    </source>
</reference>
<dbReference type="RefSeq" id="WP_116877878.1">
    <property type="nucleotide sequence ID" value="NZ_CP031733.1"/>
</dbReference>
<evidence type="ECO:0000313" key="2">
    <source>
        <dbReference type="EMBL" id="AXQ78204.1"/>
    </source>
</evidence>
<protein>
    <submittedName>
        <fullName evidence="4">Uncharacterized protein</fullName>
    </submittedName>
</protein>
<organism evidence="4 6">
    <name type="scientific">Streptococcus chenjunshii</name>
    <dbReference type="NCBI Taxonomy" id="2173853"/>
    <lineage>
        <taxon>Bacteria</taxon>
        <taxon>Bacillati</taxon>
        <taxon>Bacillota</taxon>
        <taxon>Bacilli</taxon>
        <taxon>Lactobacillales</taxon>
        <taxon>Streptococcaceae</taxon>
        <taxon>Streptococcus</taxon>
    </lineage>
</organism>
<reference evidence="4 6" key="2">
    <citation type="submission" date="2018-08" db="EMBL/GenBank/DDBJ databases">
        <title>Draft genome of Streptococcus sp. nov. Z1.</title>
        <authorList>
            <person name="Tian Z."/>
        </authorList>
    </citation>
    <scope>NUCLEOTIDE SEQUENCE [LARGE SCALE GENOMIC DNA]</scope>
    <source>
        <strain evidence="4">Z1</strain>
        <strain evidence="6">Z1(2018)</strain>
    </source>
</reference>
<evidence type="ECO:0000313" key="7">
    <source>
        <dbReference type="Proteomes" id="UP000264056"/>
    </source>
</evidence>
<keyword evidence="1" id="KW-0812">Transmembrane</keyword>
<evidence type="ECO:0000313" key="3">
    <source>
        <dbReference type="EMBL" id="RFU50925.1"/>
    </source>
</evidence>
<dbReference type="Proteomes" id="UP000262901">
    <property type="component" value="Unassembled WGS sequence"/>
</dbReference>
<keyword evidence="1" id="KW-0472">Membrane</keyword>
<dbReference type="EMBL" id="QVQZ01000007">
    <property type="protein sequence ID" value="RFU53422.1"/>
    <property type="molecule type" value="Genomic_DNA"/>
</dbReference>
<keyword evidence="7" id="KW-1185">Reference proteome</keyword>
<dbReference type="Proteomes" id="UP000264056">
    <property type="component" value="Unassembled WGS sequence"/>
</dbReference>
<dbReference type="AlphaFoldDB" id="A0A372KMB1"/>
<name>A0A372KMB1_9STRE</name>
<dbReference type="OrthoDB" id="2237778at2"/>
<dbReference type="KEGG" id="schj:DDV21_003480"/>
<dbReference type="Proteomes" id="UP000246115">
    <property type="component" value="Chromosome"/>
</dbReference>
<accession>A0A372KMB1</accession>
<accession>A0A346NB09</accession>
<reference evidence="2" key="4">
    <citation type="journal article" date="2019" name="Int. J. Syst. Evol. Microbiol.">
        <title>Streptococcus chenjunshii sp. nov. isolated from feces of Tibetan antelopes.</title>
        <authorList>
            <person name="Tian Z."/>
            <person name="Lu S."/>
            <person name="Jin D."/>
            <person name="Yang J."/>
            <person name="Pu J."/>
            <person name="Lai X.H."/>
            <person name="Bai X.N."/>
            <person name="Wu X.M."/>
            <person name="Li J."/>
            <person name="Wang S."/>
            <person name="Xu J."/>
        </authorList>
    </citation>
    <scope>NUCLEOTIDE SEQUENCE</scope>
    <source>
        <strain evidence="2">Z15</strain>
    </source>
</reference>
<keyword evidence="1" id="KW-1133">Transmembrane helix</keyword>
<reference evidence="5" key="3">
    <citation type="submission" date="2018-08" db="EMBL/GenBank/DDBJ databases">
        <title>Streptococcus chenjunshii sp. nov., isolated from stools sample of the Tibetan antelope in the Qinghai-Tibet plateau, China.</title>
        <authorList>
            <person name="Tian Z."/>
        </authorList>
    </citation>
    <scope>NUCLEOTIDE SEQUENCE [LARGE SCALE GENOMIC DNA]</scope>
    <source>
        <strain evidence="5">Z15</strain>
    </source>
</reference>
<evidence type="ECO:0000313" key="6">
    <source>
        <dbReference type="Proteomes" id="UP000262901"/>
    </source>
</evidence>
<evidence type="ECO:0000313" key="5">
    <source>
        <dbReference type="Proteomes" id="UP000246115"/>
    </source>
</evidence>
<feature type="transmembrane region" description="Helical" evidence="1">
    <location>
        <begin position="64"/>
        <end position="85"/>
    </location>
</feature>
<dbReference type="EMBL" id="CP031733">
    <property type="protein sequence ID" value="AXQ78204.1"/>
    <property type="molecule type" value="Genomic_DNA"/>
</dbReference>
<dbReference type="EMBL" id="QVQY01000013">
    <property type="protein sequence ID" value="RFU50925.1"/>
    <property type="molecule type" value="Genomic_DNA"/>
</dbReference>
<evidence type="ECO:0000256" key="1">
    <source>
        <dbReference type="SAM" id="Phobius"/>
    </source>
</evidence>